<evidence type="ECO:0000256" key="1">
    <source>
        <dbReference type="ARBA" id="ARBA00022723"/>
    </source>
</evidence>
<keyword evidence="4" id="KW-1185">Reference proteome</keyword>
<dbReference type="AlphaFoldDB" id="M2ULM6"/>
<proteinExistence type="predicted"/>
<sequence length="105" mass="11752">MKLAVWDGLQNIEQNVLTPTKVEPIRKLADASLMNVEATSSVTPKWVPPKANDEQVTKKAIHLQSNHAYPAFPVLAPHHNFPIKSPYYRGRPSYDLFLGTISLTT</sequence>
<dbReference type="GO" id="GO:0004419">
    <property type="term" value="F:hydroxymethylglutaryl-CoA lyase activity"/>
    <property type="evidence" value="ECO:0007669"/>
    <property type="project" value="TreeGrafter"/>
</dbReference>
<dbReference type="InterPro" id="IPR013785">
    <property type="entry name" value="Aldolase_TIM"/>
</dbReference>
<keyword evidence="2" id="KW-0456">Lyase</keyword>
<dbReference type="STRING" id="701091.M2ULM6"/>
<evidence type="ECO:0000313" key="4">
    <source>
        <dbReference type="Proteomes" id="UP000016936"/>
    </source>
</evidence>
<dbReference type="GO" id="GO:0006552">
    <property type="term" value="P:L-leucine catabolic process"/>
    <property type="evidence" value="ECO:0007669"/>
    <property type="project" value="TreeGrafter"/>
</dbReference>
<reference evidence="3 4" key="1">
    <citation type="journal article" date="2012" name="PLoS Pathog.">
        <title>Diverse lifestyles and strategies of plant pathogenesis encoded in the genomes of eighteen Dothideomycetes fungi.</title>
        <authorList>
            <person name="Ohm R.A."/>
            <person name="Feau N."/>
            <person name="Henrissat B."/>
            <person name="Schoch C.L."/>
            <person name="Horwitz B.A."/>
            <person name="Barry K.W."/>
            <person name="Condon B.J."/>
            <person name="Copeland A.C."/>
            <person name="Dhillon B."/>
            <person name="Glaser F."/>
            <person name="Hesse C.N."/>
            <person name="Kosti I."/>
            <person name="LaButti K."/>
            <person name="Lindquist E.A."/>
            <person name="Lucas S."/>
            <person name="Salamov A.A."/>
            <person name="Bradshaw R.E."/>
            <person name="Ciuffetti L."/>
            <person name="Hamelin R.C."/>
            <person name="Kema G.H.J."/>
            <person name="Lawrence C."/>
            <person name="Scott J.A."/>
            <person name="Spatafora J.W."/>
            <person name="Turgeon B.G."/>
            <person name="de Wit P.J.G.M."/>
            <person name="Zhong S."/>
            <person name="Goodwin S.B."/>
            <person name="Grigoriev I.V."/>
        </authorList>
    </citation>
    <scope>NUCLEOTIDE SEQUENCE [LARGE SCALE GENOMIC DNA]</scope>
    <source>
        <strain evidence="4">C5 / ATCC 48332 / race O</strain>
    </source>
</reference>
<gene>
    <name evidence="3" type="ORF">COCHEDRAFT_1028395</name>
</gene>
<dbReference type="EMBL" id="KB445572">
    <property type="protein sequence ID" value="EMD94521.1"/>
    <property type="molecule type" value="Genomic_DNA"/>
</dbReference>
<dbReference type="GO" id="GO:0046872">
    <property type="term" value="F:metal ion binding"/>
    <property type="evidence" value="ECO:0007669"/>
    <property type="project" value="UniProtKB-KW"/>
</dbReference>
<dbReference type="PANTHER" id="PTHR42738:SF7">
    <property type="entry name" value="HYDROXYMETHYLGLUTARYL-COA LYASE"/>
    <property type="match status" value="1"/>
</dbReference>
<protein>
    <submittedName>
        <fullName evidence="3">Uncharacterized protein</fullName>
    </submittedName>
</protein>
<dbReference type="HOGENOM" id="CLU_2236332_0_0_1"/>
<dbReference type="GO" id="GO:0046951">
    <property type="term" value="P:ketone body biosynthetic process"/>
    <property type="evidence" value="ECO:0007669"/>
    <property type="project" value="TreeGrafter"/>
</dbReference>
<dbReference type="Proteomes" id="UP000016936">
    <property type="component" value="Unassembled WGS sequence"/>
</dbReference>
<evidence type="ECO:0000256" key="2">
    <source>
        <dbReference type="ARBA" id="ARBA00023239"/>
    </source>
</evidence>
<dbReference type="Gene3D" id="3.20.20.70">
    <property type="entry name" value="Aldolase class I"/>
    <property type="match status" value="1"/>
</dbReference>
<organism evidence="3 4">
    <name type="scientific">Cochliobolus heterostrophus (strain C5 / ATCC 48332 / race O)</name>
    <name type="common">Southern corn leaf blight fungus</name>
    <name type="synonym">Bipolaris maydis</name>
    <dbReference type="NCBI Taxonomy" id="701091"/>
    <lineage>
        <taxon>Eukaryota</taxon>
        <taxon>Fungi</taxon>
        <taxon>Dikarya</taxon>
        <taxon>Ascomycota</taxon>
        <taxon>Pezizomycotina</taxon>
        <taxon>Dothideomycetes</taxon>
        <taxon>Pleosporomycetidae</taxon>
        <taxon>Pleosporales</taxon>
        <taxon>Pleosporineae</taxon>
        <taxon>Pleosporaceae</taxon>
        <taxon>Bipolaris</taxon>
    </lineage>
</organism>
<keyword evidence="1" id="KW-0479">Metal-binding</keyword>
<name>M2ULM6_COCH5</name>
<accession>M2ULM6</accession>
<reference evidence="4" key="2">
    <citation type="journal article" date="2013" name="PLoS Genet.">
        <title>Comparative genome structure, secondary metabolite, and effector coding capacity across Cochliobolus pathogens.</title>
        <authorList>
            <person name="Condon B.J."/>
            <person name="Leng Y."/>
            <person name="Wu D."/>
            <person name="Bushley K.E."/>
            <person name="Ohm R.A."/>
            <person name="Otillar R."/>
            <person name="Martin J."/>
            <person name="Schackwitz W."/>
            <person name="Grimwood J."/>
            <person name="MohdZainudin N."/>
            <person name="Xue C."/>
            <person name="Wang R."/>
            <person name="Manning V.A."/>
            <person name="Dhillon B."/>
            <person name="Tu Z.J."/>
            <person name="Steffenson B.J."/>
            <person name="Salamov A."/>
            <person name="Sun H."/>
            <person name="Lowry S."/>
            <person name="LaButti K."/>
            <person name="Han J."/>
            <person name="Copeland A."/>
            <person name="Lindquist E."/>
            <person name="Barry K."/>
            <person name="Schmutz J."/>
            <person name="Baker S.E."/>
            <person name="Ciuffetti L.M."/>
            <person name="Grigoriev I.V."/>
            <person name="Zhong S."/>
            <person name="Turgeon B.G."/>
        </authorList>
    </citation>
    <scope>NUCLEOTIDE SEQUENCE [LARGE SCALE GENOMIC DNA]</scope>
    <source>
        <strain evidence="4">C5 / ATCC 48332 / race O</strain>
    </source>
</reference>
<dbReference type="PANTHER" id="PTHR42738">
    <property type="entry name" value="HYDROXYMETHYLGLUTARYL-COA LYASE"/>
    <property type="match status" value="1"/>
</dbReference>
<evidence type="ECO:0000313" key="3">
    <source>
        <dbReference type="EMBL" id="EMD94521.1"/>
    </source>
</evidence>
<dbReference type="InterPro" id="IPR043594">
    <property type="entry name" value="HMGL"/>
</dbReference>